<keyword evidence="1" id="KW-0812">Transmembrane</keyword>
<name>A0A9D1PEW8_9FIRM</name>
<keyword evidence="1" id="KW-1133">Transmembrane helix</keyword>
<dbReference type="Proteomes" id="UP000886814">
    <property type="component" value="Unassembled WGS sequence"/>
</dbReference>
<evidence type="ECO:0000256" key="1">
    <source>
        <dbReference type="SAM" id="Phobius"/>
    </source>
</evidence>
<keyword evidence="1" id="KW-0472">Membrane</keyword>
<reference evidence="2" key="2">
    <citation type="submission" date="2021-04" db="EMBL/GenBank/DDBJ databases">
        <authorList>
            <person name="Gilroy R."/>
        </authorList>
    </citation>
    <scope>NUCLEOTIDE SEQUENCE</scope>
    <source>
        <strain evidence="2">CHK195-9823</strain>
    </source>
</reference>
<feature type="transmembrane region" description="Helical" evidence="1">
    <location>
        <begin position="27"/>
        <end position="44"/>
    </location>
</feature>
<comment type="caution">
    <text evidence="2">The sequence shown here is derived from an EMBL/GenBank/DDBJ whole genome shotgun (WGS) entry which is preliminary data.</text>
</comment>
<organism evidence="2 3">
    <name type="scientific">Candidatus Blautia stercorigallinarum</name>
    <dbReference type="NCBI Taxonomy" id="2838501"/>
    <lineage>
        <taxon>Bacteria</taxon>
        <taxon>Bacillati</taxon>
        <taxon>Bacillota</taxon>
        <taxon>Clostridia</taxon>
        <taxon>Lachnospirales</taxon>
        <taxon>Lachnospiraceae</taxon>
        <taxon>Blautia</taxon>
    </lineage>
</organism>
<dbReference type="AlphaFoldDB" id="A0A9D1PEW8"/>
<reference evidence="2" key="1">
    <citation type="journal article" date="2021" name="PeerJ">
        <title>Extensive microbial diversity within the chicken gut microbiome revealed by metagenomics and culture.</title>
        <authorList>
            <person name="Gilroy R."/>
            <person name="Ravi A."/>
            <person name="Getino M."/>
            <person name="Pursley I."/>
            <person name="Horton D.L."/>
            <person name="Alikhan N.F."/>
            <person name="Baker D."/>
            <person name="Gharbi K."/>
            <person name="Hall N."/>
            <person name="Watson M."/>
            <person name="Adriaenssens E.M."/>
            <person name="Foster-Nyarko E."/>
            <person name="Jarju S."/>
            <person name="Secka A."/>
            <person name="Antonio M."/>
            <person name="Oren A."/>
            <person name="Chaudhuri R.R."/>
            <person name="La Ragione R."/>
            <person name="Hildebrand F."/>
            <person name="Pallen M.J."/>
        </authorList>
    </citation>
    <scope>NUCLEOTIDE SEQUENCE</scope>
    <source>
        <strain evidence="2">CHK195-9823</strain>
    </source>
</reference>
<sequence length="45" mass="4942">MRRVWGLALFCLGTGLFIALIFPKTFLMVVAAALCLLAGYNLFCC</sequence>
<evidence type="ECO:0000313" key="3">
    <source>
        <dbReference type="Proteomes" id="UP000886814"/>
    </source>
</evidence>
<evidence type="ECO:0000313" key="2">
    <source>
        <dbReference type="EMBL" id="HIV39967.1"/>
    </source>
</evidence>
<protein>
    <submittedName>
        <fullName evidence="2">Uncharacterized protein</fullName>
    </submittedName>
</protein>
<dbReference type="EMBL" id="DXIQ01000092">
    <property type="protein sequence ID" value="HIV39967.1"/>
    <property type="molecule type" value="Genomic_DNA"/>
</dbReference>
<accession>A0A9D1PEW8</accession>
<proteinExistence type="predicted"/>
<gene>
    <name evidence="2" type="ORF">H9747_13405</name>
</gene>